<evidence type="ECO:0000313" key="3">
    <source>
        <dbReference type="Proteomes" id="UP000002700"/>
    </source>
</evidence>
<evidence type="ECO:0000313" key="2">
    <source>
        <dbReference type="EMBL" id="ABA48937.1"/>
    </source>
</evidence>
<evidence type="ECO:0000256" key="1">
    <source>
        <dbReference type="SAM" id="MobiDB-lite"/>
    </source>
</evidence>
<dbReference type="EnsemblBacteria" id="ABA48937">
    <property type="protein sequence ID" value="ABA48937"/>
    <property type="gene ID" value="BURPS1710b_2591"/>
</dbReference>
<gene>
    <name evidence="2" type="ordered locus">BURPS1710b_2591</name>
</gene>
<reference evidence="2 3" key="1">
    <citation type="submission" date="2005-09" db="EMBL/GenBank/DDBJ databases">
        <authorList>
            <person name="Woods D.E."/>
            <person name="Nierman W.C."/>
        </authorList>
    </citation>
    <scope>NUCLEOTIDE SEQUENCE [LARGE SCALE GENOMIC DNA]</scope>
    <source>
        <strain evidence="2 3">1710b</strain>
    </source>
</reference>
<dbReference type="AntiFam" id="ANF00168">
    <property type="entry name" value="Shadow ORF (opposite smc)"/>
</dbReference>
<dbReference type="KEGG" id="bpm:BURPS1710b_2591"/>
<dbReference type="Proteomes" id="UP000002700">
    <property type="component" value="Chromosome I"/>
</dbReference>
<feature type="region of interest" description="Disordered" evidence="1">
    <location>
        <begin position="229"/>
        <end position="256"/>
    </location>
</feature>
<proteinExistence type="predicted"/>
<dbReference type="HOGENOM" id="CLU_240977_0_0_4"/>
<accession>Q3JR20</accession>
<feature type="compositionally biased region" description="Basic and acidic residues" evidence="1">
    <location>
        <begin position="229"/>
        <end position="245"/>
    </location>
</feature>
<feature type="compositionally biased region" description="Basic residues" evidence="1">
    <location>
        <begin position="246"/>
        <end position="256"/>
    </location>
</feature>
<name>Q3JR20_BURP1</name>
<sequence>MLLDREQRRFGQRPALIVDDACADALGQRFRVIAHQPERQDVLVGHRHVEHERDQVAALVREIVAQEVRIAELQHEDGVLLRVELHEARAVARQQQPVLRRDRLHVIGRPRRAVRHHVDRQLRVALGGEAVELARHRYRFHHVRELRRAVDRVRELLHARHELGELELVERAAAVRELRGRAQLVVAHAVLQQLPCIAAVGLALDVHRLAARAAQPLRGGQDLVARERAREANRHDAVDPAIDDRRRRRGNRRRGGQHRLERLVARGIGRDGRFAAMRGLGGRLERAVRDARLGLKIGRRIGGRRAAAERRLDAHRIAARRARRRDARRRVAAHRLAHRLDERRVVFALVPCGGLRLARHRARHPAAHLRALPRVVDHDAAHHDGARADQSECQLVHASSIQFRVIGLADGRRCAARPRAIRHTSILGKTRGRFHVDRDDPRYALLLHRHADQLLRHLHRDLVVRDEKELRLVGHRAHEIREALGVRVVERRVDLVEQAERRRIQLEHREHERGRRQRLLAARQQVNRRVLLAGRLRHHLHAGVENLVARHDELRLPAAEQAREQIAEMAVHFVEGRLQERARFLVDLADRVLERLDRVRQIGRLRIEEHLALARGRELVERRHVDRAERVDRVVDPRDLALQVRRLHVRHELFLQRGLVDLGRRELLGELLARHTRRLLLQLQLGDAIAQRLQRALGGEPRLVGRAQLRREIVELRARGAERLLLRRAHFERVLQAGVRGLLVDRLELRARILERRRDALGLLVRDLDRALQLVDAVRGLARGEARVGGRALALARLLARVRQRLVERFERELIVLEARLQFGELGVVALEIRLRLRAQRTLLLDLRADLLEFLADLRTALRIALVRLRELEHVHLQRVHALRRTLGLRAHFGQRLRRLRVRGFRADRRRLRLVGQERLRAHLARQVLDFLRAREHARLLGVGRIELHARARDDVARLHDERAALRQLHARGERLREVVGDEHRAEPIVEHRAQARVVDAHERQERAQRARRGERLARGGRRVERELRGRRVGGERLHPVEIRHFERGEPLAQHRFERGFPAGLDVQLLPQTRQRAELVLVEPRLDLALRLHVFLQLLERGETRFELMDLRALGLHALVRRAALRVEARQRFLRVGEARLRLGQHRLVLGELHPQFLELRLVRRVEAARLDLQALVALLQLLQLLIGVALVRGFELQRLFGLRDPAALVVQARLRIAPARLERGQRVVLRGRVVLGDRRLFVGDRARLFGHFEIALRLVRLRAPLLLLRDERGDLRLHAVARLDDELDLRLEPAHLGVRLVERALRALHRVARRIVRDAQRLELRLDFAQLRGLRVELDLRVADRTALPVLLGGRLVLAQQPQQALLLLAVGDELFVLRRDHRLRLELLEIRAELADDVLDARQILARVVQPVLGLAAALLVLRHARRLFEEHAQLFGLRLDDPRDHPLPDDRVRTRAEARAEEDVLDVAAPRGQIVDVIARRAVAREHALHGDLAVLAPLAGRAAVGVVEDQLDARPAAGLARRRAVEDHVLHRLAAQLGGARLAEHPAHGVDDVGLAAPVRAHHADQLTWNLEVRGIDERFEASEFDRAQTHGGIGGKESETVRNLRCAPRFGRKARARAARPRFEKRGRAVKQSAPRMGPIIPSRARRPAARAVRLRPGGRDARGSTAGSRRRCTGRPPIRARSALRWQKATR</sequence>
<feature type="region of interest" description="Disordered" evidence="1">
    <location>
        <begin position="1617"/>
        <end position="1697"/>
    </location>
</feature>
<organism evidence="2 3">
    <name type="scientific">Burkholderia pseudomallei (strain 1710b)</name>
    <dbReference type="NCBI Taxonomy" id="320372"/>
    <lineage>
        <taxon>Bacteria</taxon>
        <taxon>Pseudomonadati</taxon>
        <taxon>Pseudomonadota</taxon>
        <taxon>Betaproteobacteria</taxon>
        <taxon>Burkholderiales</taxon>
        <taxon>Burkholderiaceae</taxon>
        <taxon>Burkholderia</taxon>
        <taxon>pseudomallei group</taxon>
    </lineage>
</organism>
<dbReference type="EMBL" id="CP000124">
    <property type="protein sequence ID" value="ABA48937.1"/>
    <property type="molecule type" value="Genomic_DNA"/>
</dbReference>
<protein>
    <submittedName>
        <fullName evidence="2">Uncharacterized protein</fullName>
    </submittedName>
</protein>
<dbReference type="AntiFam" id="ANF00091">
    <property type="entry name" value="Shadow ORF (opposite smc)"/>
</dbReference>